<dbReference type="AlphaFoldDB" id="A0AAJ0B1L4"/>
<sequence length="362" mass="39405">MAALRLSVGAARPILGWSIRAQCPATSRSFHGLHRTPSASPAPALLILSRHQPTRRTPISQHHPILGARRNMSASTVVDAVVTTTQHLFTGAHLMLGTPWFLTIPLVALTINLATRVPLAVYGRRILQRRASLSPLLQAWLTKPLRETPQQRAASMQPSGDAAMHMSRLNKAFGVQRYKDWSGLLGLPIWLTGIEAVRRLCGTQSGLLGLLVSGREALPAEHDLIAAGADYSMATGGCLWFPDLMVADPLHILPFALSAILLANVLPWTKAGIYALIKQEDAKPKWGTRIRRGLIVAAAMVGPLTMNVPAALHLYWITTSASMLVVHHLIATYMPVMNHNVPMLKRPSLFVRPRAEAGKGDD</sequence>
<dbReference type="Proteomes" id="UP001239445">
    <property type="component" value="Unassembled WGS sequence"/>
</dbReference>
<keyword evidence="3 6" id="KW-0812">Transmembrane</keyword>
<evidence type="ECO:0000256" key="1">
    <source>
        <dbReference type="ARBA" id="ARBA00004141"/>
    </source>
</evidence>
<gene>
    <name evidence="7" type="ORF">QBC47DRAFT_394988</name>
</gene>
<keyword evidence="4 6" id="KW-1133">Transmembrane helix</keyword>
<dbReference type="EMBL" id="MU839850">
    <property type="protein sequence ID" value="KAK1749986.1"/>
    <property type="molecule type" value="Genomic_DNA"/>
</dbReference>
<organism evidence="7 8">
    <name type="scientific">Echria macrotheca</name>
    <dbReference type="NCBI Taxonomy" id="438768"/>
    <lineage>
        <taxon>Eukaryota</taxon>
        <taxon>Fungi</taxon>
        <taxon>Dikarya</taxon>
        <taxon>Ascomycota</taxon>
        <taxon>Pezizomycotina</taxon>
        <taxon>Sordariomycetes</taxon>
        <taxon>Sordariomycetidae</taxon>
        <taxon>Sordariales</taxon>
        <taxon>Schizotheciaceae</taxon>
        <taxon>Echria</taxon>
    </lineage>
</organism>
<evidence type="ECO:0000313" key="8">
    <source>
        <dbReference type="Proteomes" id="UP001239445"/>
    </source>
</evidence>
<dbReference type="GO" id="GO:0032979">
    <property type="term" value="P:protein insertion into mitochondrial inner membrane from matrix"/>
    <property type="evidence" value="ECO:0007669"/>
    <property type="project" value="TreeGrafter"/>
</dbReference>
<accession>A0AAJ0B1L4</accession>
<feature type="transmembrane region" description="Helical" evidence="6">
    <location>
        <begin position="289"/>
        <end position="308"/>
    </location>
</feature>
<evidence type="ECO:0000256" key="4">
    <source>
        <dbReference type="ARBA" id="ARBA00022989"/>
    </source>
</evidence>
<dbReference type="GO" id="GO:0005743">
    <property type="term" value="C:mitochondrial inner membrane"/>
    <property type="evidence" value="ECO:0007669"/>
    <property type="project" value="TreeGrafter"/>
</dbReference>
<dbReference type="InterPro" id="IPR001708">
    <property type="entry name" value="YidC/ALB3/OXA1/COX18"/>
</dbReference>
<keyword evidence="8" id="KW-1185">Reference proteome</keyword>
<evidence type="ECO:0000256" key="6">
    <source>
        <dbReference type="SAM" id="Phobius"/>
    </source>
</evidence>
<dbReference type="GO" id="GO:0032977">
    <property type="term" value="F:membrane insertase activity"/>
    <property type="evidence" value="ECO:0007669"/>
    <property type="project" value="InterPro"/>
</dbReference>
<dbReference type="GO" id="GO:0033617">
    <property type="term" value="P:mitochondrial respiratory chain complex IV assembly"/>
    <property type="evidence" value="ECO:0007669"/>
    <property type="project" value="TreeGrafter"/>
</dbReference>
<comment type="similarity">
    <text evidence="2">Belongs to the OXA1/ALB3/YidC family.</text>
</comment>
<evidence type="ECO:0000256" key="2">
    <source>
        <dbReference type="ARBA" id="ARBA00009877"/>
    </source>
</evidence>
<evidence type="ECO:0000313" key="7">
    <source>
        <dbReference type="EMBL" id="KAK1749986.1"/>
    </source>
</evidence>
<evidence type="ECO:0000256" key="3">
    <source>
        <dbReference type="ARBA" id="ARBA00022692"/>
    </source>
</evidence>
<evidence type="ECO:0000256" key="5">
    <source>
        <dbReference type="ARBA" id="ARBA00023136"/>
    </source>
</evidence>
<dbReference type="PANTHER" id="PTHR12428:SF65">
    <property type="entry name" value="CYTOCHROME C OXIDASE ASSEMBLY PROTEIN COX18, MITOCHONDRIAL"/>
    <property type="match status" value="1"/>
</dbReference>
<dbReference type="PANTHER" id="PTHR12428">
    <property type="entry name" value="OXA1"/>
    <property type="match status" value="1"/>
</dbReference>
<proteinExistence type="inferred from homology"/>
<comment type="caution">
    <text evidence="7">The sequence shown here is derived from an EMBL/GenBank/DDBJ whole genome shotgun (WGS) entry which is preliminary data.</text>
</comment>
<keyword evidence="5 6" id="KW-0472">Membrane</keyword>
<feature type="transmembrane region" description="Helical" evidence="6">
    <location>
        <begin position="252"/>
        <end position="277"/>
    </location>
</feature>
<name>A0AAJ0B1L4_9PEZI</name>
<comment type="subcellular location">
    <subcellularLocation>
        <location evidence="1">Membrane</location>
        <topology evidence="1">Multi-pass membrane protein</topology>
    </subcellularLocation>
</comment>
<protein>
    <submittedName>
        <fullName evidence="7">Uncharacterized protein</fullName>
    </submittedName>
</protein>
<reference evidence="7" key="1">
    <citation type="submission" date="2023-06" db="EMBL/GenBank/DDBJ databases">
        <title>Genome-scale phylogeny and comparative genomics of the fungal order Sordariales.</title>
        <authorList>
            <consortium name="Lawrence Berkeley National Laboratory"/>
            <person name="Hensen N."/>
            <person name="Bonometti L."/>
            <person name="Westerberg I."/>
            <person name="Brannstrom I.O."/>
            <person name="Guillou S."/>
            <person name="Cros-Aarteil S."/>
            <person name="Calhoun S."/>
            <person name="Haridas S."/>
            <person name="Kuo A."/>
            <person name="Mondo S."/>
            <person name="Pangilinan J."/>
            <person name="Riley R."/>
            <person name="Labutti K."/>
            <person name="Andreopoulos B."/>
            <person name="Lipzen A."/>
            <person name="Chen C."/>
            <person name="Yanf M."/>
            <person name="Daum C."/>
            <person name="Ng V."/>
            <person name="Clum A."/>
            <person name="Steindorff A."/>
            <person name="Ohm R."/>
            <person name="Martin F."/>
            <person name="Silar P."/>
            <person name="Natvig D."/>
            <person name="Lalanne C."/>
            <person name="Gautier V."/>
            <person name="Ament-Velasquez S.L."/>
            <person name="Kruys A."/>
            <person name="Hutchinson M.I."/>
            <person name="Powell A.J."/>
            <person name="Barry K."/>
            <person name="Miller A.N."/>
            <person name="Grigoriev I.V."/>
            <person name="Debuchy R."/>
            <person name="Gladieux P."/>
            <person name="Thoren M.H."/>
            <person name="Johannesson H."/>
        </authorList>
    </citation>
    <scope>NUCLEOTIDE SEQUENCE</scope>
    <source>
        <strain evidence="7">PSN4</strain>
    </source>
</reference>